<dbReference type="KEGG" id="wna:KA717_06790"/>
<name>A0A977KYX1_9CYAN</name>
<dbReference type="Proteomes" id="UP001065613">
    <property type="component" value="Chromosome"/>
</dbReference>
<protein>
    <recommendedName>
        <fullName evidence="2">DUF2281 domain-containing protein</fullName>
    </recommendedName>
</protein>
<evidence type="ECO:0008006" key="2">
    <source>
        <dbReference type="Google" id="ProtNLM"/>
    </source>
</evidence>
<evidence type="ECO:0000313" key="1">
    <source>
        <dbReference type="EMBL" id="UXE62468.1"/>
    </source>
</evidence>
<proteinExistence type="predicted"/>
<dbReference type="AlphaFoldDB" id="A0A977KYX1"/>
<sequence>MTLQDIQSQILKLPTQDKWQLVQTLLNAIQKDTTAPKTTPEKTYPLRGLPITISEDFDDPMPELWEVLTE</sequence>
<gene>
    <name evidence="1" type="ORF">KA717_06790</name>
</gene>
<dbReference type="EMBL" id="CP073041">
    <property type="protein sequence ID" value="UXE62468.1"/>
    <property type="molecule type" value="Genomic_DNA"/>
</dbReference>
<accession>A0A977KYX1</accession>
<organism evidence="1">
    <name type="scientific">Woronichinia naegeliana WA131</name>
    <dbReference type="NCBI Taxonomy" id="2824559"/>
    <lineage>
        <taxon>Bacteria</taxon>
        <taxon>Bacillati</taxon>
        <taxon>Cyanobacteriota</taxon>
        <taxon>Cyanophyceae</taxon>
        <taxon>Synechococcales</taxon>
        <taxon>Coelosphaeriaceae</taxon>
        <taxon>Woronichinia</taxon>
    </lineage>
</organism>
<reference evidence="1" key="1">
    <citation type="submission" date="2021-04" db="EMBL/GenBank/DDBJ databases">
        <title>Genome sequence of Woronichinia naegeliana from Washington state freshwater lake bloom.</title>
        <authorList>
            <person name="Dreher T.W."/>
        </authorList>
    </citation>
    <scope>NUCLEOTIDE SEQUENCE</scope>
    <source>
        <strain evidence="1">WA131</strain>
    </source>
</reference>